<protein>
    <recommendedName>
        <fullName evidence="1">FCP1 homology domain-containing protein</fullName>
    </recommendedName>
</protein>
<dbReference type="Pfam" id="PF03031">
    <property type="entry name" value="NIF"/>
    <property type="match status" value="1"/>
</dbReference>
<reference evidence="2 3" key="1">
    <citation type="journal article" date="2018" name="Cell">
        <title>The Chara Genome: Secondary Complexity and Implications for Plant Terrestrialization.</title>
        <authorList>
            <person name="Nishiyama T."/>
            <person name="Sakayama H."/>
            <person name="Vries J.D."/>
            <person name="Buschmann H."/>
            <person name="Saint-Marcoux D."/>
            <person name="Ullrich K.K."/>
            <person name="Haas F.B."/>
            <person name="Vanderstraeten L."/>
            <person name="Becker D."/>
            <person name="Lang D."/>
            <person name="Vosolsobe S."/>
            <person name="Rombauts S."/>
            <person name="Wilhelmsson P.K.I."/>
            <person name="Janitza P."/>
            <person name="Kern R."/>
            <person name="Heyl A."/>
            <person name="Rumpler F."/>
            <person name="Villalobos L.I.A.C."/>
            <person name="Clay J.M."/>
            <person name="Skokan R."/>
            <person name="Toyoda A."/>
            <person name="Suzuki Y."/>
            <person name="Kagoshima H."/>
            <person name="Schijlen E."/>
            <person name="Tajeshwar N."/>
            <person name="Catarino B."/>
            <person name="Hetherington A.J."/>
            <person name="Saltykova A."/>
            <person name="Bonnot C."/>
            <person name="Breuninger H."/>
            <person name="Symeonidi A."/>
            <person name="Radhakrishnan G.V."/>
            <person name="Van Nieuwerburgh F."/>
            <person name="Deforce D."/>
            <person name="Chang C."/>
            <person name="Karol K.G."/>
            <person name="Hedrich R."/>
            <person name="Ulvskov P."/>
            <person name="Glockner G."/>
            <person name="Delwiche C.F."/>
            <person name="Petrasek J."/>
            <person name="Van de Peer Y."/>
            <person name="Friml J."/>
            <person name="Beilby M."/>
            <person name="Dolan L."/>
            <person name="Kohara Y."/>
            <person name="Sugano S."/>
            <person name="Fujiyama A."/>
            <person name="Delaux P.-M."/>
            <person name="Quint M."/>
            <person name="TheiBen G."/>
            <person name="Hagemann M."/>
            <person name="Harholt J."/>
            <person name="Dunand C."/>
            <person name="Zachgo S."/>
            <person name="Langdale J."/>
            <person name="Maumus F."/>
            <person name="Straeten D.V.D."/>
            <person name="Gould S.B."/>
            <person name="Rensing S.A."/>
        </authorList>
    </citation>
    <scope>NUCLEOTIDE SEQUENCE [LARGE SCALE GENOMIC DNA]</scope>
    <source>
        <strain evidence="2 3">S276</strain>
    </source>
</reference>
<dbReference type="STRING" id="69332.A0A388K3U7"/>
<dbReference type="EMBL" id="BFEA01000053">
    <property type="protein sequence ID" value="GBG64730.1"/>
    <property type="molecule type" value="Genomic_DNA"/>
</dbReference>
<dbReference type="NCBIfam" id="TIGR02251">
    <property type="entry name" value="HIF-SF_euk"/>
    <property type="match status" value="1"/>
</dbReference>
<dbReference type="PROSITE" id="PS50969">
    <property type="entry name" value="FCP1"/>
    <property type="match status" value="1"/>
</dbReference>
<dbReference type="Gramene" id="GBG64730">
    <property type="protein sequence ID" value="GBG64730"/>
    <property type="gene ID" value="CBR_g46276"/>
</dbReference>
<dbReference type="InterPro" id="IPR011948">
    <property type="entry name" value="Dullard_phosphatase"/>
</dbReference>
<dbReference type="InterPro" id="IPR050365">
    <property type="entry name" value="TIM50"/>
</dbReference>
<dbReference type="SMART" id="SM00577">
    <property type="entry name" value="CPDc"/>
    <property type="match status" value="1"/>
</dbReference>
<proteinExistence type="predicted"/>
<gene>
    <name evidence="2" type="ORF">CBR_g46276</name>
</gene>
<dbReference type="PANTHER" id="PTHR12210">
    <property type="entry name" value="DULLARD PROTEIN PHOSPHATASE"/>
    <property type="match status" value="1"/>
</dbReference>
<evidence type="ECO:0000259" key="1">
    <source>
        <dbReference type="PROSITE" id="PS50969"/>
    </source>
</evidence>
<dbReference type="OMA" id="WHMENAI"/>
<dbReference type="GO" id="GO:0016791">
    <property type="term" value="F:phosphatase activity"/>
    <property type="evidence" value="ECO:0007669"/>
    <property type="project" value="InterPro"/>
</dbReference>
<dbReference type="Proteomes" id="UP000265515">
    <property type="component" value="Unassembled WGS sequence"/>
</dbReference>
<comment type="caution">
    <text evidence="2">The sequence shown here is derived from an EMBL/GenBank/DDBJ whole genome shotgun (WGS) entry which is preliminary data.</text>
</comment>
<dbReference type="InterPro" id="IPR036412">
    <property type="entry name" value="HAD-like_sf"/>
</dbReference>
<accession>A0A388K3U7</accession>
<dbReference type="Gene3D" id="3.40.50.1000">
    <property type="entry name" value="HAD superfamily/HAD-like"/>
    <property type="match status" value="1"/>
</dbReference>
<organism evidence="2 3">
    <name type="scientific">Chara braunii</name>
    <name type="common">Braun's stonewort</name>
    <dbReference type="NCBI Taxonomy" id="69332"/>
    <lineage>
        <taxon>Eukaryota</taxon>
        <taxon>Viridiplantae</taxon>
        <taxon>Streptophyta</taxon>
        <taxon>Charophyceae</taxon>
        <taxon>Charales</taxon>
        <taxon>Characeae</taxon>
        <taxon>Chara</taxon>
    </lineage>
</organism>
<name>A0A388K3U7_CHABU</name>
<evidence type="ECO:0000313" key="3">
    <source>
        <dbReference type="Proteomes" id="UP000265515"/>
    </source>
</evidence>
<dbReference type="AlphaFoldDB" id="A0A388K3U7"/>
<sequence>MKNPRVSALLALLALEFISCTLLTSAAFVQVVVFTASLAKYADPLLDLLDSQSVVRARLFRDSCCPYEGNYVKDLSVLGRDLHSVIIIDNSPHSYVFHPENAVPISTFIDDPNDQELIELIPYLNAIAEVDDVRLVLAHFHNDR</sequence>
<dbReference type="OrthoDB" id="277011at2759"/>
<dbReference type="InterPro" id="IPR023214">
    <property type="entry name" value="HAD_sf"/>
</dbReference>
<dbReference type="CDD" id="cd07521">
    <property type="entry name" value="HAD_FCP1-like"/>
    <property type="match status" value="1"/>
</dbReference>
<feature type="domain" description="FCP1 homology" evidence="1">
    <location>
        <begin position="1"/>
        <end position="127"/>
    </location>
</feature>
<dbReference type="InterPro" id="IPR004274">
    <property type="entry name" value="FCP1_dom"/>
</dbReference>
<keyword evidence="3" id="KW-1185">Reference proteome</keyword>
<evidence type="ECO:0000313" key="2">
    <source>
        <dbReference type="EMBL" id="GBG64730.1"/>
    </source>
</evidence>
<dbReference type="SUPFAM" id="SSF56784">
    <property type="entry name" value="HAD-like"/>
    <property type="match status" value="1"/>
</dbReference>